<reference evidence="3 4" key="1">
    <citation type="submission" date="2020-08" db="EMBL/GenBank/DDBJ databases">
        <title>Genome public.</title>
        <authorList>
            <person name="Liu C."/>
            <person name="Sun Q."/>
        </authorList>
    </citation>
    <scope>NUCLEOTIDE SEQUENCE [LARGE SCALE GENOMIC DNA]</scope>
    <source>
        <strain evidence="3 4">M27</strain>
    </source>
</reference>
<dbReference type="RefSeq" id="WP_186968354.1">
    <property type="nucleotide sequence ID" value="NZ_JACOOE010000013.1"/>
</dbReference>
<organism evidence="3 4">
    <name type="scientific">Bacteroides difficilis</name>
    <dbReference type="NCBI Taxonomy" id="2763021"/>
    <lineage>
        <taxon>Bacteria</taxon>
        <taxon>Pseudomonadati</taxon>
        <taxon>Bacteroidota</taxon>
        <taxon>Bacteroidia</taxon>
        <taxon>Bacteroidales</taxon>
        <taxon>Bacteroidaceae</taxon>
        <taxon>Bacteroides</taxon>
    </lineage>
</organism>
<gene>
    <name evidence="3" type="ORF">H8S67_19665</name>
</gene>
<sequence>MGFSLNIDQPLRLVGIQLFPATLPNIRKSLLPGWYPFIQTKENIGIDKQKVPVVSESVCPQGFYNIEEGLPRITITAIAGKNGSGKSTILDILYRILNNFASSIFTKDPCDKCKEILLSRGLYARLYFEQDGVQRCIDVEDDKVMYYEYDENKHIRVKNYGLTEKERTALLNRFFYTISVNYSIYAFNPKDYSAPLGGENNLYAYGGEWLDYLFHKNDGYYIPLVLTPFRNKGEMNVTNESILAEQRINVLSLLYYSQNKNFLDDYIPYKLCYEFDKDYKVNKLITFRRNLRYPELKICIDIILEHFVLGWQKYFDEQNIELNEEQSEIELFYLAYKAIKICLTYPEYEEIFQIKDLLALAKTYAEHYNQDDLTIQNTYNTNNRELVVSAQDCISWMNAHTKNVKTVILKILEDEGRHITAKIFQCLNYIQGERYKHGCFIMSNELIDRKYENYDDVFQLMPPPFFKVEMHYKKYKDKTNNPEEITLRSMSSGERQLLYSLSYIYYHIKNIASNKKEGKRVVGYHHINLIFDEAELYYHPEFQRVFVKRLLERLAMCHINRTNIRSINIMIVTHSPFILSDIPECNVLYLGTDEDHKPGLTFGANIYDLLQDSFFLKSDIGEVAYTKINELVELYNREFSENNQKIFEGKYEEYEFVLNHLGEAYLKKTYEYMFRKLQELYKPAMAKQMWLNKLKELEEEKNKITKLLNNETSEISERSNRKK</sequence>
<feature type="coiled-coil region" evidence="1">
    <location>
        <begin position="687"/>
        <end position="714"/>
    </location>
</feature>
<proteinExistence type="predicted"/>
<evidence type="ECO:0000256" key="1">
    <source>
        <dbReference type="SAM" id="Coils"/>
    </source>
</evidence>
<comment type="caution">
    <text evidence="3">The sequence shown here is derived from an EMBL/GenBank/DDBJ whole genome shotgun (WGS) entry which is preliminary data.</text>
</comment>
<name>A0ABR7CGD7_9BACE</name>
<dbReference type="Gene3D" id="3.40.50.300">
    <property type="entry name" value="P-loop containing nucleotide triphosphate hydrolases"/>
    <property type="match status" value="1"/>
</dbReference>
<keyword evidence="4" id="KW-1185">Reference proteome</keyword>
<evidence type="ECO:0000313" key="3">
    <source>
        <dbReference type="EMBL" id="MBC5606862.1"/>
    </source>
</evidence>
<dbReference type="InterPro" id="IPR027417">
    <property type="entry name" value="P-loop_NTPase"/>
</dbReference>
<dbReference type="Proteomes" id="UP000600600">
    <property type="component" value="Unassembled WGS sequence"/>
</dbReference>
<protein>
    <submittedName>
        <fullName evidence="3">AAA family ATPase</fullName>
    </submittedName>
</protein>
<evidence type="ECO:0000259" key="2">
    <source>
        <dbReference type="Pfam" id="PF13175"/>
    </source>
</evidence>
<dbReference type="EMBL" id="JACOOE010000013">
    <property type="protein sequence ID" value="MBC5606862.1"/>
    <property type="molecule type" value="Genomic_DNA"/>
</dbReference>
<evidence type="ECO:0000313" key="4">
    <source>
        <dbReference type="Proteomes" id="UP000600600"/>
    </source>
</evidence>
<dbReference type="InterPro" id="IPR041685">
    <property type="entry name" value="AAA_GajA/Old/RecF-like"/>
</dbReference>
<dbReference type="CDD" id="cd00267">
    <property type="entry name" value="ABC_ATPase"/>
    <property type="match status" value="1"/>
</dbReference>
<dbReference type="Pfam" id="PF13175">
    <property type="entry name" value="AAA_15"/>
    <property type="match status" value="1"/>
</dbReference>
<accession>A0ABR7CGD7</accession>
<dbReference type="SUPFAM" id="SSF52540">
    <property type="entry name" value="P-loop containing nucleoside triphosphate hydrolases"/>
    <property type="match status" value="1"/>
</dbReference>
<keyword evidence="1" id="KW-0175">Coiled coil</keyword>
<feature type="domain" description="Endonuclease GajA/Old nuclease/RecF-like AAA" evidence="2">
    <location>
        <begin position="75"/>
        <end position="578"/>
    </location>
</feature>